<dbReference type="Proteomes" id="UP000177697">
    <property type="component" value="Unassembled WGS sequence"/>
</dbReference>
<evidence type="ECO:0000313" key="3">
    <source>
        <dbReference type="Proteomes" id="UP000177697"/>
    </source>
</evidence>
<dbReference type="SUPFAM" id="SSF46955">
    <property type="entry name" value="Putative DNA-binding domain"/>
    <property type="match status" value="1"/>
</dbReference>
<dbReference type="Gene3D" id="1.10.1660.10">
    <property type="match status" value="1"/>
</dbReference>
<dbReference type="PROSITE" id="PS50937">
    <property type="entry name" value="HTH_MERR_2"/>
    <property type="match status" value="1"/>
</dbReference>
<gene>
    <name evidence="2" type="ORF">A2431_02155</name>
</gene>
<proteinExistence type="predicted"/>
<dbReference type="Pfam" id="PF00376">
    <property type="entry name" value="MerR"/>
    <property type="match status" value="1"/>
</dbReference>
<dbReference type="EMBL" id="MHWW01000003">
    <property type="protein sequence ID" value="OHB16190.1"/>
    <property type="molecule type" value="Genomic_DNA"/>
</dbReference>
<feature type="domain" description="HTH merR-type" evidence="1">
    <location>
        <begin position="8"/>
        <end position="53"/>
    </location>
</feature>
<evidence type="ECO:0000259" key="1">
    <source>
        <dbReference type="PROSITE" id="PS50937"/>
    </source>
</evidence>
<accession>A0A1G2V3N9</accession>
<dbReference type="AlphaFoldDB" id="A0A1G2V3N9"/>
<dbReference type="InterPro" id="IPR000551">
    <property type="entry name" value="MerR-type_HTH_dom"/>
</dbReference>
<protein>
    <recommendedName>
        <fullName evidence="1">HTH merR-type domain-containing protein</fullName>
    </recommendedName>
</protein>
<reference evidence="2 3" key="1">
    <citation type="journal article" date="2016" name="Nat. Commun.">
        <title>Thousands of microbial genomes shed light on interconnected biogeochemical processes in an aquifer system.</title>
        <authorList>
            <person name="Anantharaman K."/>
            <person name="Brown C.T."/>
            <person name="Hug L.A."/>
            <person name="Sharon I."/>
            <person name="Castelle C.J."/>
            <person name="Probst A.J."/>
            <person name="Thomas B.C."/>
            <person name="Singh A."/>
            <person name="Wilkins M.J."/>
            <person name="Karaoz U."/>
            <person name="Brodie E.L."/>
            <person name="Williams K.H."/>
            <person name="Hubbard S.S."/>
            <person name="Banfield J.F."/>
        </authorList>
    </citation>
    <scope>NUCLEOTIDE SEQUENCE [LARGE SCALE GENOMIC DNA]</scope>
</reference>
<evidence type="ECO:0000313" key="2">
    <source>
        <dbReference type="EMBL" id="OHB16190.1"/>
    </source>
</evidence>
<name>A0A1G2V3N9_9BACT</name>
<dbReference type="CDD" id="cd04762">
    <property type="entry name" value="HTH_MerR-trunc"/>
    <property type="match status" value="1"/>
</dbReference>
<sequence length="86" mass="10095">MNNKTISYITIKDASVILGVSKITLRNWDKSGKLKAHRHPFNNYRVYKLEDIDNVLKMIESNNTVISKRKSEIRRLAVRHLEDERA</sequence>
<dbReference type="GO" id="GO:0006355">
    <property type="term" value="P:regulation of DNA-templated transcription"/>
    <property type="evidence" value="ECO:0007669"/>
    <property type="project" value="InterPro"/>
</dbReference>
<dbReference type="InterPro" id="IPR009061">
    <property type="entry name" value="DNA-bd_dom_put_sf"/>
</dbReference>
<organism evidence="2 3">
    <name type="scientific">Candidatus Zambryskibacteria bacterium RIFOXYC1_FULL_39_10</name>
    <dbReference type="NCBI Taxonomy" id="1802779"/>
    <lineage>
        <taxon>Bacteria</taxon>
        <taxon>Candidatus Zambryskiibacteriota</taxon>
    </lineage>
</organism>
<dbReference type="GO" id="GO:0003677">
    <property type="term" value="F:DNA binding"/>
    <property type="evidence" value="ECO:0007669"/>
    <property type="project" value="InterPro"/>
</dbReference>
<comment type="caution">
    <text evidence="2">The sequence shown here is derived from an EMBL/GenBank/DDBJ whole genome shotgun (WGS) entry which is preliminary data.</text>
</comment>